<reference evidence="10" key="1">
    <citation type="submission" date="2019-01" db="EMBL/GenBank/DDBJ databases">
        <title>Viruses infecting cherry and sour cherry in the Czech Republic.</title>
        <authorList>
            <person name="Lenz O."/>
            <person name="Sarkisova T."/>
            <person name="Koloniuk I."/>
            <person name="Franova J."/>
            <person name="Pribylova J."/>
            <person name="Spak J."/>
        </authorList>
    </citation>
    <scope>NUCLEOTIDE SEQUENCE</scope>
    <source>
        <strain evidence="10">Dneprovka 54</strain>
    </source>
</reference>
<evidence type="ECO:0000259" key="9">
    <source>
        <dbReference type="PROSITE" id="PS50507"/>
    </source>
</evidence>
<dbReference type="CDD" id="cd23233">
    <property type="entry name" value="Luteovirus_RdRp"/>
    <property type="match status" value="1"/>
</dbReference>
<dbReference type="Gene3D" id="3.30.70.270">
    <property type="match status" value="1"/>
</dbReference>
<evidence type="ECO:0000256" key="4">
    <source>
        <dbReference type="ARBA" id="ARBA00022695"/>
    </source>
</evidence>
<keyword evidence="5 8" id="KW-0547">Nucleotide-binding</keyword>
<comment type="catalytic activity">
    <reaction evidence="8">
        <text>RNA(n) + a ribonucleoside 5'-triphosphate = RNA(n+1) + diphosphate</text>
        <dbReference type="Rhea" id="RHEA:21248"/>
        <dbReference type="Rhea" id="RHEA-COMP:14527"/>
        <dbReference type="Rhea" id="RHEA-COMP:17342"/>
        <dbReference type="ChEBI" id="CHEBI:33019"/>
        <dbReference type="ChEBI" id="CHEBI:61557"/>
        <dbReference type="ChEBI" id="CHEBI:140395"/>
        <dbReference type="EC" id="2.7.7.48"/>
    </reaction>
</comment>
<keyword evidence="3 8" id="KW-0808">Transferase</keyword>
<dbReference type="GO" id="GO:0003968">
    <property type="term" value="F:RNA-directed RNA polymerase activity"/>
    <property type="evidence" value="ECO:0007669"/>
    <property type="project" value="UniProtKB-KW"/>
</dbReference>
<organism evidence="10">
    <name type="scientific">Cherry-associated luteovirus</name>
    <dbReference type="NCBI Taxonomy" id="1912598"/>
    <lineage>
        <taxon>Viruses</taxon>
        <taxon>Riboviria</taxon>
        <taxon>Orthornavirae</taxon>
        <taxon>Kitrinoviricota</taxon>
        <taxon>Tolucaviricetes</taxon>
        <taxon>Tolivirales</taxon>
        <taxon>Tombusviridae</taxon>
        <taxon>Regressovirinae</taxon>
        <taxon>Luteovirus</taxon>
        <taxon>Luteovirus avii</taxon>
    </lineage>
</organism>
<evidence type="ECO:0000256" key="6">
    <source>
        <dbReference type="ARBA" id="ARBA00022758"/>
    </source>
</evidence>
<dbReference type="Pfam" id="PF08467">
    <property type="entry name" value="Luteo_P1-P2"/>
    <property type="match status" value="2"/>
</dbReference>
<proteinExistence type="predicted"/>
<protein>
    <recommendedName>
        <fullName evidence="1 8">RNA-directed RNA polymerase</fullName>
        <ecNumber evidence="1 8">2.7.7.48</ecNumber>
    </recommendedName>
</protein>
<dbReference type="InterPro" id="IPR043128">
    <property type="entry name" value="Rev_trsase/Diguanyl_cyclase"/>
</dbReference>
<evidence type="ECO:0000256" key="5">
    <source>
        <dbReference type="ARBA" id="ARBA00022741"/>
    </source>
</evidence>
<evidence type="ECO:0000256" key="3">
    <source>
        <dbReference type="ARBA" id="ARBA00022679"/>
    </source>
</evidence>
<name>A0A5B8PAQ9_9TOMB</name>
<dbReference type="GO" id="GO:0039694">
    <property type="term" value="P:viral RNA genome replication"/>
    <property type="evidence" value="ECO:0007669"/>
    <property type="project" value="InterPro"/>
</dbReference>
<dbReference type="InterPro" id="IPR002166">
    <property type="entry name" value="RNA_pol_HCV"/>
</dbReference>
<dbReference type="GO" id="GO:0003723">
    <property type="term" value="F:RNA binding"/>
    <property type="evidence" value="ECO:0007669"/>
    <property type="project" value="InterPro"/>
</dbReference>
<feature type="domain" description="RdRp catalytic" evidence="9">
    <location>
        <begin position="585"/>
        <end position="700"/>
    </location>
</feature>
<dbReference type="EMBL" id="MK369929">
    <property type="protein sequence ID" value="QDZ71244.1"/>
    <property type="molecule type" value="Genomic_RNA"/>
</dbReference>
<keyword evidence="2 8" id="KW-0696">RNA-directed RNA polymerase</keyword>
<dbReference type="PROSITE" id="PS50507">
    <property type="entry name" value="RDRP_SSRNA_POS"/>
    <property type="match status" value="1"/>
</dbReference>
<keyword evidence="6" id="KW-0688">Ribosomal frameshifting</keyword>
<evidence type="ECO:0000256" key="8">
    <source>
        <dbReference type="RuleBase" id="RU363062"/>
    </source>
</evidence>
<keyword evidence="4 8" id="KW-0548">Nucleotidyltransferase</keyword>
<evidence type="ECO:0000313" key="10">
    <source>
        <dbReference type="EMBL" id="QDZ71244.1"/>
    </source>
</evidence>
<dbReference type="GO" id="GO:0075523">
    <property type="term" value="P:viral translational frameshifting"/>
    <property type="evidence" value="ECO:0007669"/>
    <property type="project" value="UniProtKB-KW"/>
</dbReference>
<dbReference type="GO" id="GO:0000166">
    <property type="term" value="F:nucleotide binding"/>
    <property type="evidence" value="ECO:0007669"/>
    <property type="project" value="UniProtKB-KW"/>
</dbReference>
<evidence type="ECO:0000256" key="7">
    <source>
        <dbReference type="ARBA" id="ARBA00022953"/>
    </source>
</evidence>
<evidence type="ECO:0000256" key="2">
    <source>
        <dbReference type="ARBA" id="ARBA00022484"/>
    </source>
</evidence>
<evidence type="ECO:0000256" key="1">
    <source>
        <dbReference type="ARBA" id="ARBA00012494"/>
    </source>
</evidence>
<dbReference type="SUPFAM" id="SSF56672">
    <property type="entry name" value="DNA/RNA polymerases"/>
    <property type="match status" value="1"/>
</dbReference>
<dbReference type="InterPro" id="IPR007094">
    <property type="entry name" value="RNA-dir_pol_PSvirus"/>
</dbReference>
<keyword evidence="7 8" id="KW-0693">Viral RNA replication</keyword>
<dbReference type="InterPro" id="IPR013674">
    <property type="entry name" value="Luteo_Rpol_P1-P2"/>
</dbReference>
<accession>A0A5B8PAQ9</accession>
<dbReference type="InterPro" id="IPR043502">
    <property type="entry name" value="DNA/RNA_pol_sf"/>
</dbReference>
<sequence>MLFDTLLFASAKLVKDFVSYLYANLKFVYKSLKRWLLELQGKFRQHDSFVDMVYGFMDDVEDFELDCVVDLEAAELQFSKAKYMLEQMEKARGVLPEWPQPMRPLGADPIGPPTLIDGEVIPDPIVDRVKFENDQAHVIVQNAFSEAEILGQTSIFCHAKYDLIQAEEKIRDKYAREKGEHYFGRFINTFSSRLAYVKKCAARRIESSRLAEKVQKQVFQVDNVPDFEAMCDMVQIETGETKEVKGGEDGSEPTTVPIKKWVRRLRLDDAKVKKDACKFIRRYVIHHNCRLNSDEVSVMTINRYVAQFCDLFKLDQNSTDYLMKAALLMVPIVTKEDLVSTMVIHSPAARDLRAMKDTVESGVFLDGLCTASGFESPFSILGLPDIVVRTGAVPRKSRSCINYLSQFSLGLDFRVPNPSLHNALVAVERRVFTVGKGEDVVLPFSPLPRIFGKLAYFRDAIIKEVGFCKTHSPMALAMTYQSQKRTQYIHAVLSLRRSPVQVKDSFVTAFLKMEKHWLCKDIAPRLICPRSKRYNVELGRRLKFAEKKFMHAIDNVFGSPTVLSGYDNFKVGRLIEQKWRKFRRPVAIGVDASRFDQHVSKQALKWEHSIYNGVFGDPQLKDLLKWQLTNKVSLFVEDKMLRFKVTGHRMSGDINTAMGNKLIMCALMHNYFRELDVKAELCNNGDDCVIICEQEDEAKFSLMSAWFNEYGFNMKIEDPVYELEALEFCQSHPVKIGGSYRMVRRPDSISKDAHSMLSMKNKEDVKSFISATGQCGMILNSGVPILDAYHNALYRASGYKKVSEEYIQKVISYGTDERLQGRRTRVEEPVTMENRLSYWHAFGVDPQTQVLVERYFNDLQVSIELRGVKIVTPLLQSILLNIPQFKPPPI</sequence>
<dbReference type="EC" id="2.7.7.48" evidence="1 8"/>
<dbReference type="Pfam" id="PF00998">
    <property type="entry name" value="RdRP_3"/>
    <property type="match status" value="1"/>
</dbReference>